<dbReference type="Gene3D" id="1.20.1270.250">
    <property type="match status" value="1"/>
</dbReference>
<dbReference type="Proteomes" id="UP000502823">
    <property type="component" value="Unassembled WGS sequence"/>
</dbReference>
<dbReference type="InterPro" id="IPR051180">
    <property type="entry name" value="IKK"/>
</dbReference>
<keyword evidence="11" id="KW-0539">Nucleus</keyword>
<dbReference type="GO" id="GO:0005634">
    <property type="term" value="C:nucleus"/>
    <property type="evidence" value="ECO:0007669"/>
    <property type="project" value="UniProtKB-SubCell"/>
</dbReference>
<dbReference type="SUPFAM" id="SSF56112">
    <property type="entry name" value="Protein kinase-like (PK-like)"/>
    <property type="match status" value="1"/>
</dbReference>
<evidence type="ECO:0000256" key="12">
    <source>
        <dbReference type="ARBA" id="ARBA00048789"/>
    </source>
</evidence>
<dbReference type="Gene3D" id="3.10.20.90">
    <property type="entry name" value="Phosphatidylinositol 3-kinase Catalytic Subunit, Chain A, domain 1"/>
    <property type="match status" value="1"/>
</dbReference>
<dbReference type="InParanoid" id="A0A6L2QBM0"/>
<gene>
    <name evidence="14" type="ORF">Cfor_10424</name>
</gene>
<proteinExistence type="predicted"/>
<dbReference type="GO" id="GO:0033209">
    <property type="term" value="P:tumor necrosis factor-mediated signaling pathway"/>
    <property type="evidence" value="ECO:0007669"/>
    <property type="project" value="TreeGrafter"/>
</dbReference>
<dbReference type="InterPro" id="IPR046375">
    <property type="entry name" value="IKBKB_SDD_sf"/>
</dbReference>
<evidence type="ECO:0000256" key="3">
    <source>
        <dbReference type="ARBA" id="ARBA00012442"/>
    </source>
</evidence>
<dbReference type="GO" id="GO:0005524">
    <property type="term" value="F:ATP binding"/>
    <property type="evidence" value="ECO:0007669"/>
    <property type="project" value="UniProtKB-KW"/>
</dbReference>
<keyword evidence="5" id="KW-0723">Serine/threonine-protein kinase</keyword>
<dbReference type="PROSITE" id="PS00108">
    <property type="entry name" value="PROTEIN_KINASE_ST"/>
    <property type="match status" value="1"/>
</dbReference>
<dbReference type="InterPro" id="IPR008271">
    <property type="entry name" value="Ser/Thr_kinase_AS"/>
</dbReference>
<keyword evidence="8" id="KW-0547">Nucleotide-binding</keyword>
<dbReference type="FunFam" id="1.10.510.10:FF:000147">
    <property type="entry name" value="Inhibitor of nuclear factor kappa-B kinase subunit beta"/>
    <property type="match status" value="1"/>
</dbReference>
<sequence>MAADEPLEVENWVRERVLGSGGFGQVTLWRHRTNDEMIALKKCRTGTDALLTEKHKERWSKEVEIMQRLNHRNVVKAIAVPPDLAVLRSKLPLMCMEFCSKGDLRQVLNRSENCCGLCEAEVRSLISDVKSAVQYLHSMKITHRDLKPENIVLQQEYDKIVYKLIDLGYAKELDQSSICTSFVGTLQYLAPELFMSKSYNYSVDYWSLGLVSHEVITGVRPFLPNMAPVSWMSHVKEKSSDDICAYQAEDGSIVFSKELFRQNHISSCLKYYMERWLTILLEWDPAKRGRALNKNKEKEIVVFDFIDDILSKKIVNVFSVPTYQDLSYEIDDSTAVSTLQLWIQRDTGLATEQQELLLPSGQPFDMTKEACQCWAPQTNNNQRMNTVVYVFRHGSLAIGQTMPSIPQTVGKMMEGPRNKVEYIHQKRAWAHAVFFLQQEVELYQTFLEAHRVKMLHVISNNSRLNETAQAMVSQLQEVEAQLHLFLQSLDFDASEAKKIDFFSENVVHSWNRTSFAVCKKVTKLKDVVSHLKSKCDAVNKRTLDLQKNPYMKTRDNEILASLLDAGQKCYDNLRRRSKESRQERTDNIEMVKVVYSCLKHRDKLLNDGTFDTYLRQVIDVQAEIVQLWSPLQSSLQVIDKIQTELIQTQLDRQRVIWMQVTPDQCNGYKAPTNLAKSHPVHHPAVTAASQPVPADRNIKNGEEKVWTLGPTSDPNATESKQLWLAPSFGQPTPAPNNQSLGDPVEHLGLSFSGCSILDSQSDTSAMISDNIALRYATQDLMNESFHRYCKFLSEDQSLDWTFLERQD</sequence>
<dbReference type="EC" id="2.7.11.10" evidence="3"/>
<comment type="subcellular location">
    <subcellularLocation>
        <location evidence="2">Cytoplasm</location>
    </subcellularLocation>
    <subcellularLocation>
        <location evidence="1">Nucleus</location>
    </subcellularLocation>
</comment>
<dbReference type="InterPro" id="IPR011009">
    <property type="entry name" value="Kinase-like_dom_sf"/>
</dbReference>
<dbReference type="GO" id="GO:0008385">
    <property type="term" value="C:IkappaB kinase complex"/>
    <property type="evidence" value="ECO:0007669"/>
    <property type="project" value="TreeGrafter"/>
</dbReference>
<keyword evidence="4" id="KW-0963">Cytoplasm</keyword>
<evidence type="ECO:0000256" key="11">
    <source>
        <dbReference type="ARBA" id="ARBA00023242"/>
    </source>
</evidence>
<evidence type="ECO:0000256" key="2">
    <source>
        <dbReference type="ARBA" id="ARBA00004496"/>
    </source>
</evidence>
<evidence type="ECO:0000256" key="7">
    <source>
        <dbReference type="ARBA" id="ARBA00022679"/>
    </source>
</evidence>
<keyword evidence="9" id="KW-0418">Kinase</keyword>
<dbReference type="CDD" id="cd17046">
    <property type="entry name" value="Ubl_IKKA_like"/>
    <property type="match status" value="1"/>
</dbReference>
<dbReference type="PROSITE" id="PS50011">
    <property type="entry name" value="PROTEIN_KINASE_DOM"/>
    <property type="match status" value="1"/>
</dbReference>
<evidence type="ECO:0000256" key="6">
    <source>
        <dbReference type="ARBA" id="ARBA00022553"/>
    </source>
</evidence>
<dbReference type="Pfam" id="PF00069">
    <property type="entry name" value="Pkinase"/>
    <property type="match status" value="1"/>
</dbReference>
<dbReference type="Gene3D" id="1.10.510.10">
    <property type="entry name" value="Transferase(Phosphotransferase) domain 1"/>
    <property type="match status" value="1"/>
</dbReference>
<keyword evidence="10" id="KW-0067">ATP-binding</keyword>
<keyword evidence="15" id="KW-1185">Reference proteome</keyword>
<dbReference type="OrthoDB" id="267381at2759"/>
<evidence type="ECO:0000256" key="1">
    <source>
        <dbReference type="ARBA" id="ARBA00004123"/>
    </source>
</evidence>
<comment type="caution">
    <text evidence="14">The sequence shown here is derived from an EMBL/GenBank/DDBJ whole genome shotgun (WGS) entry which is preliminary data.</text>
</comment>
<dbReference type="SMART" id="SM00220">
    <property type="entry name" value="S_TKc"/>
    <property type="match status" value="1"/>
</dbReference>
<keyword evidence="7" id="KW-0808">Transferase</keyword>
<evidence type="ECO:0000313" key="15">
    <source>
        <dbReference type="Proteomes" id="UP000502823"/>
    </source>
</evidence>
<dbReference type="EMBL" id="BLKM01000891">
    <property type="protein sequence ID" value="GFG39267.1"/>
    <property type="molecule type" value="Genomic_DNA"/>
</dbReference>
<evidence type="ECO:0000256" key="10">
    <source>
        <dbReference type="ARBA" id="ARBA00022840"/>
    </source>
</evidence>
<comment type="catalytic activity">
    <reaction evidence="12">
        <text>L-seryl-[I-kappa-B protein] + ATP = O-phospho-L-seryl-[I-kappa-B protein] + ADP + H(+)</text>
        <dbReference type="Rhea" id="RHEA:19073"/>
        <dbReference type="Rhea" id="RHEA-COMP:13698"/>
        <dbReference type="Rhea" id="RHEA-COMP:13699"/>
        <dbReference type="ChEBI" id="CHEBI:15378"/>
        <dbReference type="ChEBI" id="CHEBI:29999"/>
        <dbReference type="ChEBI" id="CHEBI:30616"/>
        <dbReference type="ChEBI" id="CHEBI:83421"/>
        <dbReference type="ChEBI" id="CHEBI:456216"/>
        <dbReference type="EC" id="2.7.11.10"/>
    </reaction>
</comment>
<feature type="domain" description="Protein kinase" evidence="13">
    <location>
        <begin position="12"/>
        <end position="306"/>
    </location>
</feature>
<dbReference type="GO" id="GO:0008384">
    <property type="term" value="F:IkappaB kinase activity"/>
    <property type="evidence" value="ECO:0007669"/>
    <property type="project" value="UniProtKB-EC"/>
</dbReference>
<reference evidence="15" key="1">
    <citation type="submission" date="2020-01" db="EMBL/GenBank/DDBJ databases">
        <title>Draft genome sequence of the Termite Coptotermes fromosanus.</title>
        <authorList>
            <person name="Itakura S."/>
            <person name="Yosikawa Y."/>
            <person name="Umezawa K."/>
        </authorList>
    </citation>
    <scope>NUCLEOTIDE SEQUENCE [LARGE SCALE GENOMIC DNA]</scope>
</reference>
<dbReference type="Pfam" id="PF18397">
    <property type="entry name" value="IKBKB_SDD"/>
    <property type="match status" value="1"/>
</dbReference>
<evidence type="ECO:0000313" key="14">
    <source>
        <dbReference type="EMBL" id="GFG39267.1"/>
    </source>
</evidence>
<dbReference type="AlphaFoldDB" id="A0A6L2QBM0"/>
<dbReference type="InterPro" id="IPR041185">
    <property type="entry name" value="IKBKB_SDD"/>
</dbReference>
<keyword evidence="6" id="KW-0597">Phosphoprotein</keyword>
<dbReference type="PANTHER" id="PTHR22969:SF17">
    <property type="entry name" value="INHIBITOR OF NUCLEAR FACTOR KAPPA-B KINASE SUBUNIT BETA"/>
    <property type="match status" value="1"/>
</dbReference>
<dbReference type="InterPro" id="IPR000719">
    <property type="entry name" value="Prot_kinase_dom"/>
</dbReference>
<protein>
    <recommendedName>
        <fullName evidence="3">IkappaB kinase</fullName>
        <ecNumber evidence="3">2.7.11.10</ecNumber>
    </recommendedName>
</protein>
<evidence type="ECO:0000256" key="9">
    <source>
        <dbReference type="ARBA" id="ARBA00022777"/>
    </source>
</evidence>
<evidence type="ECO:0000259" key="13">
    <source>
        <dbReference type="PROSITE" id="PS50011"/>
    </source>
</evidence>
<evidence type="ECO:0000256" key="5">
    <source>
        <dbReference type="ARBA" id="ARBA00022527"/>
    </source>
</evidence>
<name>A0A6L2QBM0_COPFO</name>
<dbReference type="GO" id="GO:0045944">
    <property type="term" value="P:positive regulation of transcription by RNA polymerase II"/>
    <property type="evidence" value="ECO:0007669"/>
    <property type="project" value="TreeGrafter"/>
</dbReference>
<accession>A0A6L2QBM0</accession>
<dbReference type="PANTHER" id="PTHR22969">
    <property type="entry name" value="IKB KINASE"/>
    <property type="match status" value="1"/>
</dbReference>
<evidence type="ECO:0000256" key="4">
    <source>
        <dbReference type="ARBA" id="ARBA00022490"/>
    </source>
</evidence>
<organism evidence="14 15">
    <name type="scientific">Coptotermes formosanus</name>
    <name type="common">Formosan subterranean termite</name>
    <dbReference type="NCBI Taxonomy" id="36987"/>
    <lineage>
        <taxon>Eukaryota</taxon>
        <taxon>Metazoa</taxon>
        <taxon>Ecdysozoa</taxon>
        <taxon>Arthropoda</taxon>
        <taxon>Hexapoda</taxon>
        <taxon>Insecta</taxon>
        <taxon>Pterygota</taxon>
        <taxon>Neoptera</taxon>
        <taxon>Polyneoptera</taxon>
        <taxon>Dictyoptera</taxon>
        <taxon>Blattodea</taxon>
        <taxon>Blattoidea</taxon>
        <taxon>Termitoidae</taxon>
        <taxon>Rhinotermitidae</taxon>
        <taxon>Coptotermes</taxon>
    </lineage>
</organism>
<evidence type="ECO:0000256" key="8">
    <source>
        <dbReference type="ARBA" id="ARBA00022741"/>
    </source>
</evidence>